<dbReference type="EMBL" id="VSSQ01055172">
    <property type="protein sequence ID" value="MPN09081.1"/>
    <property type="molecule type" value="Genomic_DNA"/>
</dbReference>
<evidence type="ECO:0000256" key="1">
    <source>
        <dbReference type="ARBA" id="ARBA00000085"/>
    </source>
</evidence>
<comment type="subcellular location">
    <subcellularLocation>
        <location evidence="2">Cell membrane</location>
    </subcellularLocation>
</comment>
<evidence type="ECO:0000256" key="5">
    <source>
        <dbReference type="ARBA" id="ARBA00022553"/>
    </source>
</evidence>
<keyword evidence="10" id="KW-0902">Two-component regulatory system</keyword>
<keyword evidence="11" id="KW-0472">Membrane</keyword>
<organism evidence="13">
    <name type="scientific">bioreactor metagenome</name>
    <dbReference type="NCBI Taxonomy" id="1076179"/>
    <lineage>
        <taxon>unclassified sequences</taxon>
        <taxon>metagenomes</taxon>
        <taxon>ecological metagenomes</taxon>
    </lineage>
</organism>
<keyword evidence="8" id="KW-0418">Kinase</keyword>
<dbReference type="CDD" id="cd00075">
    <property type="entry name" value="HATPase"/>
    <property type="match status" value="1"/>
</dbReference>
<proteinExistence type="predicted"/>
<keyword evidence="9" id="KW-0067">ATP-binding</keyword>
<evidence type="ECO:0000256" key="10">
    <source>
        <dbReference type="ARBA" id="ARBA00023012"/>
    </source>
</evidence>
<dbReference type="InterPro" id="IPR003594">
    <property type="entry name" value="HATPase_dom"/>
</dbReference>
<dbReference type="EC" id="2.7.13.3" evidence="3"/>
<comment type="catalytic activity">
    <reaction evidence="1">
        <text>ATP + protein L-histidine = ADP + protein N-phospho-L-histidine.</text>
        <dbReference type="EC" id="2.7.13.3"/>
    </reaction>
</comment>
<dbReference type="FunFam" id="3.30.565.10:FF:000023">
    <property type="entry name" value="PAS domain-containing sensor histidine kinase"/>
    <property type="match status" value="1"/>
</dbReference>
<evidence type="ECO:0000256" key="6">
    <source>
        <dbReference type="ARBA" id="ARBA00022679"/>
    </source>
</evidence>
<dbReference type="InterPro" id="IPR004358">
    <property type="entry name" value="Sig_transdc_His_kin-like_C"/>
</dbReference>
<dbReference type="PANTHER" id="PTHR43547">
    <property type="entry name" value="TWO-COMPONENT HISTIDINE KINASE"/>
    <property type="match status" value="1"/>
</dbReference>
<gene>
    <name evidence="13" type="primary">phoR_35</name>
    <name evidence="13" type="ORF">SDC9_156369</name>
</gene>
<dbReference type="GO" id="GO:0005886">
    <property type="term" value="C:plasma membrane"/>
    <property type="evidence" value="ECO:0007669"/>
    <property type="project" value="UniProtKB-SubCell"/>
</dbReference>
<sequence>MEKVLQLSALEKYDFEYTMEKIDAAKIILQVCDSLKGKMDKFGIRLETELDQTFIRADKENMVIILVNLLDNAIKYNKAQGSIHVKSYTADDDACIEISDTGIGISVDAKEKIFEPFYSADKARSRQNGGSGVGLSLVKKLAEAQGGTVALIKTGPEGSTFRLCFPVYKENI</sequence>
<keyword evidence="4" id="KW-1003">Cell membrane</keyword>
<evidence type="ECO:0000259" key="12">
    <source>
        <dbReference type="PROSITE" id="PS50109"/>
    </source>
</evidence>
<evidence type="ECO:0000256" key="7">
    <source>
        <dbReference type="ARBA" id="ARBA00022741"/>
    </source>
</evidence>
<dbReference type="SUPFAM" id="SSF55874">
    <property type="entry name" value="ATPase domain of HSP90 chaperone/DNA topoisomerase II/histidine kinase"/>
    <property type="match status" value="1"/>
</dbReference>
<dbReference type="Pfam" id="PF02518">
    <property type="entry name" value="HATPase_c"/>
    <property type="match status" value="1"/>
</dbReference>
<dbReference type="GO" id="GO:0000155">
    <property type="term" value="F:phosphorelay sensor kinase activity"/>
    <property type="evidence" value="ECO:0007669"/>
    <property type="project" value="TreeGrafter"/>
</dbReference>
<protein>
    <recommendedName>
        <fullName evidence="3">histidine kinase</fullName>
        <ecNumber evidence="3">2.7.13.3</ecNumber>
    </recommendedName>
</protein>
<dbReference type="GO" id="GO:0005524">
    <property type="term" value="F:ATP binding"/>
    <property type="evidence" value="ECO:0007669"/>
    <property type="project" value="UniProtKB-KW"/>
</dbReference>
<keyword evidence="7" id="KW-0547">Nucleotide-binding</keyword>
<evidence type="ECO:0000313" key="13">
    <source>
        <dbReference type="EMBL" id="MPN09081.1"/>
    </source>
</evidence>
<feature type="domain" description="Histidine kinase" evidence="12">
    <location>
        <begin position="1"/>
        <end position="169"/>
    </location>
</feature>
<evidence type="ECO:0000256" key="2">
    <source>
        <dbReference type="ARBA" id="ARBA00004236"/>
    </source>
</evidence>
<dbReference type="Gene3D" id="3.30.565.10">
    <property type="entry name" value="Histidine kinase-like ATPase, C-terminal domain"/>
    <property type="match status" value="1"/>
</dbReference>
<keyword evidence="6 13" id="KW-0808">Transferase</keyword>
<evidence type="ECO:0000256" key="3">
    <source>
        <dbReference type="ARBA" id="ARBA00012438"/>
    </source>
</evidence>
<dbReference type="InterPro" id="IPR005467">
    <property type="entry name" value="His_kinase_dom"/>
</dbReference>
<evidence type="ECO:0000256" key="11">
    <source>
        <dbReference type="ARBA" id="ARBA00023136"/>
    </source>
</evidence>
<name>A0A645F487_9ZZZZ</name>
<evidence type="ECO:0000256" key="9">
    <source>
        <dbReference type="ARBA" id="ARBA00022840"/>
    </source>
</evidence>
<dbReference type="PRINTS" id="PR00344">
    <property type="entry name" value="BCTRLSENSOR"/>
</dbReference>
<accession>A0A645F487</accession>
<dbReference type="PROSITE" id="PS50109">
    <property type="entry name" value="HIS_KIN"/>
    <property type="match status" value="1"/>
</dbReference>
<evidence type="ECO:0000256" key="4">
    <source>
        <dbReference type="ARBA" id="ARBA00022475"/>
    </source>
</evidence>
<dbReference type="InterPro" id="IPR036890">
    <property type="entry name" value="HATPase_C_sf"/>
</dbReference>
<dbReference type="PANTHER" id="PTHR43547:SF2">
    <property type="entry name" value="HYBRID SIGNAL TRANSDUCTION HISTIDINE KINASE C"/>
    <property type="match status" value="1"/>
</dbReference>
<keyword evidence="5" id="KW-0597">Phosphoprotein</keyword>
<comment type="caution">
    <text evidence="13">The sequence shown here is derived from an EMBL/GenBank/DDBJ whole genome shotgun (WGS) entry which is preliminary data.</text>
</comment>
<reference evidence="13" key="1">
    <citation type="submission" date="2019-08" db="EMBL/GenBank/DDBJ databases">
        <authorList>
            <person name="Kucharzyk K."/>
            <person name="Murdoch R.W."/>
            <person name="Higgins S."/>
            <person name="Loffler F."/>
        </authorList>
    </citation>
    <scope>NUCLEOTIDE SEQUENCE</scope>
</reference>
<dbReference type="SMART" id="SM00387">
    <property type="entry name" value="HATPase_c"/>
    <property type="match status" value="1"/>
</dbReference>
<dbReference type="AlphaFoldDB" id="A0A645F487"/>
<evidence type="ECO:0000256" key="8">
    <source>
        <dbReference type="ARBA" id="ARBA00022777"/>
    </source>
</evidence>